<feature type="transmembrane region" description="Helical" evidence="5">
    <location>
        <begin position="269"/>
        <end position="289"/>
    </location>
</feature>
<comment type="subcellular location">
    <subcellularLocation>
        <location evidence="5">Cell membrane</location>
        <topology evidence="5">Multi-pass membrane protein</topology>
    </subcellularLocation>
    <subcellularLocation>
        <location evidence="1">Membrane</location>
        <topology evidence="1">Multi-pass membrane protein</topology>
    </subcellularLocation>
</comment>
<comment type="caution">
    <text evidence="6">The sequence shown here is derived from an EMBL/GenBank/DDBJ whole genome shotgun (WGS) entry which is preliminary data.</text>
</comment>
<dbReference type="AlphaFoldDB" id="A0A437K0L9"/>
<evidence type="ECO:0000256" key="5">
    <source>
        <dbReference type="RuleBase" id="RU363041"/>
    </source>
</evidence>
<accession>A0A437K0L9</accession>
<evidence type="ECO:0000313" key="7">
    <source>
        <dbReference type="Proteomes" id="UP000288178"/>
    </source>
</evidence>
<feature type="transmembrane region" description="Helical" evidence="5">
    <location>
        <begin position="12"/>
        <end position="34"/>
    </location>
</feature>
<evidence type="ECO:0000256" key="4">
    <source>
        <dbReference type="ARBA" id="ARBA00023136"/>
    </source>
</evidence>
<gene>
    <name evidence="6" type="ORF">ENE75_02910</name>
</gene>
<feature type="transmembrane region" description="Helical" evidence="5">
    <location>
        <begin position="168"/>
        <end position="194"/>
    </location>
</feature>
<feature type="transmembrane region" description="Helical" evidence="5">
    <location>
        <begin position="108"/>
        <end position="127"/>
    </location>
</feature>
<evidence type="ECO:0000313" key="6">
    <source>
        <dbReference type="EMBL" id="RVT53852.1"/>
    </source>
</evidence>
<dbReference type="InterPro" id="IPR002781">
    <property type="entry name" value="TM_pro_TauE-like"/>
</dbReference>
<dbReference type="GO" id="GO:0005886">
    <property type="term" value="C:plasma membrane"/>
    <property type="evidence" value="ECO:0007669"/>
    <property type="project" value="UniProtKB-SubCell"/>
</dbReference>
<feature type="transmembrane region" description="Helical" evidence="5">
    <location>
        <begin position="206"/>
        <end position="225"/>
    </location>
</feature>
<keyword evidence="3 5" id="KW-1133">Transmembrane helix</keyword>
<comment type="similarity">
    <text evidence="5">Belongs to the 4-toluene sulfonate uptake permease (TSUP) (TC 2.A.102) family.</text>
</comment>
<dbReference type="Pfam" id="PF01925">
    <property type="entry name" value="TauE"/>
    <property type="match status" value="1"/>
</dbReference>
<dbReference type="PANTHER" id="PTHR43483">
    <property type="entry name" value="MEMBRANE TRANSPORTER PROTEIN HI_0806-RELATED"/>
    <property type="match status" value="1"/>
</dbReference>
<feature type="transmembrane region" description="Helical" evidence="5">
    <location>
        <begin position="237"/>
        <end position="257"/>
    </location>
</feature>
<reference evidence="6 7" key="1">
    <citation type="submission" date="2019-01" db="EMBL/GenBank/DDBJ databases">
        <authorList>
            <person name="Chen W.-M."/>
        </authorList>
    </citation>
    <scope>NUCLEOTIDE SEQUENCE [LARGE SCALE GENOMIC DNA]</scope>
    <source>
        <strain evidence="6 7">ICH-3</strain>
    </source>
</reference>
<evidence type="ECO:0000256" key="1">
    <source>
        <dbReference type="ARBA" id="ARBA00004141"/>
    </source>
</evidence>
<dbReference type="EMBL" id="SACT01000001">
    <property type="protein sequence ID" value="RVT53852.1"/>
    <property type="molecule type" value="Genomic_DNA"/>
</dbReference>
<evidence type="ECO:0000256" key="2">
    <source>
        <dbReference type="ARBA" id="ARBA00022692"/>
    </source>
</evidence>
<keyword evidence="2 5" id="KW-0812">Transmembrane</keyword>
<protein>
    <recommendedName>
        <fullName evidence="5">Probable membrane transporter protein</fullName>
    </recommendedName>
</protein>
<feature type="transmembrane region" description="Helical" evidence="5">
    <location>
        <begin position="70"/>
        <end position="88"/>
    </location>
</feature>
<dbReference type="OrthoDB" id="457670at2"/>
<evidence type="ECO:0000256" key="3">
    <source>
        <dbReference type="ARBA" id="ARBA00022989"/>
    </source>
</evidence>
<sequence length="290" mass="29568">MARRAEAAGPGFGVIDAPLVSGIGPLLIVELLTLGLGAGFLAGLLGIGGGMLLVPFLTLIIAARGVPPALAVKMAIATSMATILFTSLSSLRAHHRHGAVRWPLVRGLAPGIVLGGLMSGAGVFALLKGQGLAVVFAVFVGFSALQMLRDRKPAPHRQMPGWAGQMGAGGTIGLVSGLVGAGGAFMSVPFMLWCNVPLRHAVGTSAALGFPIALSATAGYVIGGWSLPPALPGAVGYLYLPALFTIAAASVLMAPLGARTAHRIDVQSLRRLFALLLMALAATMLWRVFA</sequence>
<keyword evidence="5" id="KW-1003">Cell membrane</keyword>
<dbReference type="PANTHER" id="PTHR43483:SF3">
    <property type="entry name" value="MEMBRANE TRANSPORTER PROTEIN HI_0806-RELATED"/>
    <property type="match status" value="1"/>
</dbReference>
<keyword evidence="4 5" id="KW-0472">Membrane</keyword>
<name>A0A437K0L9_9BURK</name>
<proteinExistence type="inferred from homology"/>
<feature type="transmembrane region" description="Helical" evidence="5">
    <location>
        <begin position="40"/>
        <end position="63"/>
    </location>
</feature>
<keyword evidence="7" id="KW-1185">Reference proteome</keyword>
<dbReference type="Proteomes" id="UP000288178">
    <property type="component" value="Unassembled WGS sequence"/>
</dbReference>
<feature type="transmembrane region" description="Helical" evidence="5">
    <location>
        <begin position="132"/>
        <end position="148"/>
    </location>
</feature>
<organism evidence="6 7">
    <name type="scientific">Rubrivivax albus</name>
    <dbReference type="NCBI Taxonomy" id="2499835"/>
    <lineage>
        <taxon>Bacteria</taxon>
        <taxon>Pseudomonadati</taxon>
        <taxon>Pseudomonadota</taxon>
        <taxon>Betaproteobacteria</taxon>
        <taxon>Burkholderiales</taxon>
        <taxon>Sphaerotilaceae</taxon>
        <taxon>Rubrivivax</taxon>
    </lineage>
</organism>